<dbReference type="Pfam" id="PF08240">
    <property type="entry name" value="ADH_N"/>
    <property type="match status" value="1"/>
</dbReference>
<dbReference type="InterPro" id="IPR013154">
    <property type="entry name" value="ADH-like_N"/>
</dbReference>
<keyword evidence="3" id="KW-1185">Reference proteome</keyword>
<dbReference type="Gene3D" id="3.90.180.10">
    <property type="entry name" value="Medium-chain alcohol dehydrogenases, catalytic domain"/>
    <property type="match status" value="1"/>
</dbReference>
<gene>
    <name evidence="2" type="ORF">QWI16_00445</name>
</gene>
<sequence length="322" mass="34882">MQAVVFTRYGGPEQLQLSLRDKPVPEPGQVLLRVQAVALNDWDLQALKGTPFVNRVMFGLFKPHKQILGSDVVGVVEALGEGVTQFALGETLVGDISGTWGGLAEYVCVSESLLTVKPDTLSAVQAAALPQAGLLAQQGLFDVGRLLPGQSMLINGAGGGVGCFAVQMAKQLGARVTAVDSANKLDGLLTLGADHVLDYQTQDFTRLEERYDLVLDVKTNRLPSAYARALKDGGVYVTVGGQIRHLLTLLVASPFYRWRHKRHLRIVALKPNSGIERLLNEVQAGRLQVQVDHVYPLADTAEAFRRLDEARHFGKVLVSVGQ</sequence>
<evidence type="ECO:0000313" key="3">
    <source>
        <dbReference type="Proteomes" id="UP001168380"/>
    </source>
</evidence>
<dbReference type="RefSeq" id="WP_302710741.1">
    <property type="nucleotide sequence ID" value="NZ_JAULRT010000027.1"/>
</dbReference>
<dbReference type="Proteomes" id="UP001168380">
    <property type="component" value="Unassembled WGS sequence"/>
</dbReference>
<dbReference type="Gene3D" id="3.40.50.720">
    <property type="entry name" value="NAD(P)-binding Rossmann-like Domain"/>
    <property type="match status" value="1"/>
</dbReference>
<evidence type="ECO:0000313" key="2">
    <source>
        <dbReference type="EMBL" id="MDO3380617.1"/>
    </source>
</evidence>
<feature type="domain" description="Enoyl reductase (ER)" evidence="1">
    <location>
        <begin position="10"/>
        <end position="318"/>
    </location>
</feature>
<dbReference type="EMBL" id="JAULRT010000027">
    <property type="protein sequence ID" value="MDO3380617.1"/>
    <property type="molecule type" value="Genomic_DNA"/>
</dbReference>
<dbReference type="Pfam" id="PF13602">
    <property type="entry name" value="ADH_zinc_N_2"/>
    <property type="match status" value="1"/>
</dbReference>
<dbReference type="InterPro" id="IPR011032">
    <property type="entry name" value="GroES-like_sf"/>
</dbReference>
<dbReference type="SMART" id="SM00829">
    <property type="entry name" value="PKS_ER"/>
    <property type="match status" value="1"/>
</dbReference>
<dbReference type="SUPFAM" id="SSF50129">
    <property type="entry name" value="GroES-like"/>
    <property type="match status" value="1"/>
</dbReference>
<proteinExistence type="predicted"/>
<evidence type="ECO:0000259" key="1">
    <source>
        <dbReference type="SMART" id="SM00829"/>
    </source>
</evidence>
<dbReference type="CDD" id="cd08267">
    <property type="entry name" value="MDR1"/>
    <property type="match status" value="1"/>
</dbReference>
<dbReference type="PANTHER" id="PTHR44013">
    <property type="entry name" value="ZINC-TYPE ALCOHOL DEHYDROGENASE-LIKE PROTEIN C16A3.02C"/>
    <property type="match status" value="1"/>
</dbReference>
<name>A0ABT8T906_9GAMM</name>
<accession>A0ABT8T906</accession>
<dbReference type="PROSITE" id="PS01162">
    <property type="entry name" value="QOR_ZETA_CRYSTAL"/>
    <property type="match status" value="1"/>
</dbReference>
<comment type="caution">
    <text evidence="2">The sequence shown here is derived from an EMBL/GenBank/DDBJ whole genome shotgun (WGS) entry which is preliminary data.</text>
</comment>
<dbReference type="SUPFAM" id="SSF51735">
    <property type="entry name" value="NAD(P)-binding Rossmann-fold domains"/>
    <property type="match status" value="1"/>
</dbReference>
<dbReference type="InterPro" id="IPR002364">
    <property type="entry name" value="Quin_OxRdtase/zeta-crystal_CS"/>
</dbReference>
<dbReference type="InterPro" id="IPR020843">
    <property type="entry name" value="ER"/>
</dbReference>
<dbReference type="InterPro" id="IPR052733">
    <property type="entry name" value="Chloroplast_QOR"/>
</dbReference>
<protein>
    <submittedName>
        <fullName evidence="2">NAD(P)-dependent alcohol dehydrogenase</fullName>
    </submittedName>
</protein>
<reference evidence="2" key="1">
    <citation type="submission" date="2023-07" db="EMBL/GenBank/DDBJ databases">
        <title>Gilvimarinus algae sp. nov., isolated from the surface of Kelp.</title>
        <authorList>
            <person name="Sun Y.Y."/>
            <person name="Gong Y."/>
            <person name="Du Z.J."/>
        </authorList>
    </citation>
    <scope>NUCLEOTIDE SEQUENCE</scope>
    <source>
        <strain evidence="2">SDUM040014</strain>
    </source>
</reference>
<organism evidence="2 3">
    <name type="scientific">Gilvimarinus algae</name>
    <dbReference type="NCBI Taxonomy" id="3058037"/>
    <lineage>
        <taxon>Bacteria</taxon>
        <taxon>Pseudomonadati</taxon>
        <taxon>Pseudomonadota</taxon>
        <taxon>Gammaproteobacteria</taxon>
        <taxon>Cellvibrionales</taxon>
        <taxon>Cellvibrionaceae</taxon>
        <taxon>Gilvimarinus</taxon>
    </lineage>
</organism>
<dbReference type="InterPro" id="IPR036291">
    <property type="entry name" value="NAD(P)-bd_dom_sf"/>
</dbReference>
<dbReference type="PANTHER" id="PTHR44013:SF1">
    <property type="entry name" value="ZINC-TYPE ALCOHOL DEHYDROGENASE-LIKE PROTEIN C16A3.02C"/>
    <property type="match status" value="1"/>
</dbReference>